<proteinExistence type="predicted"/>
<gene>
    <name evidence="2" type="ORF">EVEC_LOCUS624</name>
</gene>
<dbReference type="InterPro" id="IPR024975">
    <property type="entry name" value="NOV_C"/>
</dbReference>
<reference evidence="2 3" key="2">
    <citation type="submission" date="2018-10" db="EMBL/GenBank/DDBJ databases">
        <authorList>
            <consortium name="Pathogen Informatics"/>
        </authorList>
    </citation>
    <scope>NUCLEOTIDE SEQUENCE [LARGE SCALE GENOMIC DNA]</scope>
</reference>
<evidence type="ECO:0000313" key="3">
    <source>
        <dbReference type="Proteomes" id="UP000274131"/>
    </source>
</evidence>
<accession>A0A0N4UU59</accession>
<protein>
    <submittedName>
        <fullName evidence="4">DUF3883 domain-containing protein</fullName>
    </submittedName>
</protein>
<evidence type="ECO:0000259" key="1">
    <source>
        <dbReference type="Pfam" id="PF13020"/>
    </source>
</evidence>
<feature type="domain" description="Protein NO VEIN C-terminal" evidence="1">
    <location>
        <begin position="18"/>
        <end position="106"/>
    </location>
</feature>
<dbReference type="Pfam" id="PF13020">
    <property type="entry name" value="NOV_C"/>
    <property type="match status" value="1"/>
</dbReference>
<evidence type="ECO:0000313" key="4">
    <source>
        <dbReference type="WBParaSite" id="EVEC_0000090201-mRNA-1"/>
    </source>
</evidence>
<name>A0A0N4UU59_ENTVE</name>
<dbReference type="EMBL" id="UXUI01001657">
    <property type="protein sequence ID" value="VDD85481.1"/>
    <property type="molecule type" value="Genomic_DNA"/>
</dbReference>
<dbReference type="WBParaSite" id="EVEC_0000090201-mRNA-1">
    <property type="protein sequence ID" value="EVEC_0000090201-mRNA-1"/>
    <property type="gene ID" value="EVEC_0000090201"/>
</dbReference>
<dbReference type="Proteomes" id="UP000274131">
    <property type="component" value="Unassembled WGS sequence"/>
</dbReference>
<evidence type="ECO:0000313" key="2">
    <source>
        <dbReference type="EMBL" id="VDD85481.1"/>
    </source>
</evidence>
<keyword evidence="3" id="KW-1185">Reference proteome</keyword>
<organism evidence="4">
    <name type="scientific">Enterobius vermicularis</name>
    <name type="common">Human pinworm</name>
    <dbReference type="NCBI Taxonomy" id="51028"/>
    <lineage>
        <taxon>Eukaryota</taxon>
        <taxon>Metazoa</taxon>
        <taxon>Ecdysozoa</taxon>
        <taxon>Nematoda</taxon>
        <taxon>Chromadorea</taxon>
        <taxon>Rhabditida</taxon>
        <taxon>Spirurina</taxon>
        <taxon>Oxyuridomorpha</taxon>
        <taxon>Oxyuroidea</taxon>
        <taxon>Oxyuridae</taxon>
        <taxon>Enterobius</taxon>
    </lineage>
</organism>
<sequence length="129" mass="14560">SENESNFGFPDYETRKKIEDAAVAYVRQHYQGLGYRVDSKETQNVGYDLEVADSSTGEIVGRVEVKGTSQQVPAFYITRNERSSAQVLDAWKLAIVTNAIDEPTMQILSADEMEAAFEFTEIAWRCLPR</sequence>
<dbReference type="AlphaFoldDB" id="A0A0N4UU59"/>
<reference evidence="4" key="1">
    <citation type="submission" date="2017-02" db="UniProtKB">
        <authorList>
            <consortium name="WormBaseParasite"/>
        </authorList>
    </citation>
    <scope>IDENTIFICATION</scope>
</reference>